<dbReference type="SUPFAM" id="SSF52540">
    <property type="entry name" value="P-loop containing nucleoside triphosphate hydrolases"/>
    <property type="match status" value="1"/>
</dbReference>
<dbReference type="EMBL" id="CP063458">
    <property type="protein sequence ID" value="QOV89218.1"/>
    <property type="molecule type" value="Genomic_DNA"/>
</dbReference>
<dbReference type="PANTHER" id="PTHR43166">
    <property type="entry name" value="AMINO ACID IMPORT ATP-BINDING PROTEIN"/>
    <property type="match status" value="1"/>
</dbReference>
<feature type="region of interest" description="Disordered" evidence="7">
    <location>
        <begin position="249"/>
        <end position="278"/>
    </location>
</feature>
<dbReference type="GO" id="GO:0016020">
    <property type="term" value="C:membrane"/>
    <property type="evidence" value="ECO:0007669"/>
    <property type="project" value="InterPro"/>
</dbReference>
<dbReference type="PROSITE" id="PS00211">
    <property type="entry name" value="ABC_TRANSPORTER_1"/>
    <property type="match status" value="1"/>
</dbReference>
<dbReference type="RefSeq" id="WP_206292243.1">
    <property type="nucleotide sequence ID" value="NZ_CP063458.1"/>
</dbReference>
<feature type="compositionally biased region" description="Polar residues" evidence="7">
    <location>
        <begin position="259"/>
        <end position="272"/>
    </location>
</feature>
<dbReference type="KEGG" id="hbs:IPV69_23895"/>
<dbReference type="Proteomes" id="UP000593765">
    <property type="component" value="Chromosome"/>
</dbReference>
<evidence type="ECO:0000256" key="3">
    <source>
        <dbReference type="ARBA" id="ARBA00022741"/>
    </source>
</evidence>
<keyword evidence="2" id="KW-1003">Cell membrane</keyword>
<dbReference type="InterPro" id="IPR050086">
    <property type="entry name" value="MetN_ABC_transporter-like"/>
</dbReference>
<proteinExistence type="predicted"/>
<evidence type="ECO:0000313" key="10">
    <source>
        <dbReference type="Proteomes" id="UP000593765"/>
    </source>
</evidence>
<keyword evidence="3" id="KW-0547">Nucleotide-binding</keyword>
<name>A0A7M2WUM2_9BACT</name>
<keyword evidence="1" id="KW-0813">Transport</keyword>
<dbReference type="GO" id="GO:0005524">
    <property type="term" value="F:ATP binding"/>
    <property type="evidence" value="ECO:0007669"/>
    <property type="project" value="UniProtKB-KW"/>
</dbReference>
<evidence type="ECO:0000256" key="7">
    <source>
        <dbReference type="SAM" id="MobiDB-lite"/>
    </source>
</evidence>
<dbReference type="GO" id="GO:0015416">
    <property type="term" value="F:ABC-type phosphonate transporter activity"/>
    <property type="evidence" value="ECO:0007669"/>
    <property type="project" value="InterPro"/>
</dbReference>
<evidence type="ECO:0000256" key="6">
    <source>
        <dbReference type="ARBA" id="ARBA00023136"/>
    </source>
</evidence>
<dbReference type="InterPro" id="IPR017871">
    <property type="entry name" value="ABC_transporter-like_CS"/>
</dbReference>
<dbReference type="CDD" id="cd03256">
    <property type="entry name" value="ABC_PhnC_transporter"/>
    <property type="match status" value="1"/>
</dbReference>
<organism evidence="9 10">
    <name type="scientific">Humisphaera borealis</name>
    <dbReference type="NCBI Taxonomy" id="2807512"/>
    <lineage>
        <taxon>Bacteria</taxon>
        <taxon>Pseudomonadati</taxon>
        <taxon>Planctomycetota</taxon>
        <taxon>Phycisphaerae</taxon>
        <taxon>Tepidisphaerales</taxon>
        <taxon>Tepidisphaeraceae</taxon>
        <taxon>Humisphaera</taxon>
    </lineage>
</organism>
<keyword evidence="6" id="KW-0472">Membrane</keyword>
<dbReference type="SMART" id="SM00382">
    <property type="entry name" value="AAA"/>
    <property type="match status" value="1"/>
</dbReference>
<keyword evidence="10" id="KW-1185">Reference proteome</keyword>
<sequence>MVTFRNITKTFPGGTRAIDNVSLSVPPGQFCVILGSSGAGKSTLLRAVNGLTELQAGVDVGEVRVGDTTVSPRTLRDVRRRVGMVHQQFNLVARLTVMDNVLAGALPEVSLPRTLLRLFPRDLRRKACVLLAEVGLGEEHLYRKASKLSGGQQQRVAIARALMLDPPVLLADEPVASLDPQTSSSILELLRHSTRSRGTTVLCSLHQVDLAIKFADRIVAMKNGKVVFDGPPEVLAALGVDSIYGGELLASPPPAPSSDETGGNNPRSSALTPQMAIP</sequence>
<dbReference type="GO" id="GO:0016887">
    <property type="term" value="F:ATP hydrolysis activity"/>
    <property type="evidence" value="ECO:0007669"/>
    <property type="project" value="InterPro"/>
</dbReference>
<dbReference type="Gene3D" id="3.40.50.300">
    <property type="entry name" value="P-loop containing nucleotide triphosphate hydrolases"/>
    <property type="match status" value="1"/>
</dbReference>
<protein>
    <submittedName>
        <fullName evidence="9">Phosphonate ABC transporter ATP-binding protein</fullName>
    </submittedName>
</protein>
<dbReference type="AlphaFoldDB" id="A0A7M2WUM2"/>
<evidence type="ECO:0000256" key="1">
    <source>
        <dbReference type="ARBA" id="ARBA00022448"/>
    </source>
</evidence>
<keyword evidence="5" id="KW-1278">Translocase</keyword>
<dbReference type="InterPro" id="IPR003593">
    <property type="entry name" value="AAA+_ATPase"/>
</dbReference>
<dbReference type="Pfam" id="PF00005">
    <property type="entry name" value="ABC_tran"/>
    <property type="match status" value="1"/>
</dbReference>
<evidence type="ECO:0000256" key="4">
    <source>
        <dbReference type="ARBA" id="ARBA00022840"/>
    </source>
</evidence>
<evidence type="ECO:0000259" key="8">
    <source>
        <dbReference type="PROSITE" id="PS50893"/>
    </source>
</evidence>
<dbReference type="PROSITE" id="PS50893">
    <property type="entry name" value="ABC_TRANSPORTER_2"/>
    <property type="match status" value="1"/>
</dbReference>
<keyword evidence="4 9" id="KW-0067">ATP-binding</keyword>
<evidence type="ECO:0000256" key="2">
    <source>
        <dbReference type="ARBA" id="ARBA00022475"/>
    </source>
</evidence>
<dbReference type="InterPro" id="IPR027417">
    <property type="entry name" value="P-loop_NTPase"/>
</dbReference>
<evidence type="ECO:0000256" key="5">
    <source>
        <dbReference type="ARBA" id="ARBA00022967"/>
    </source>
</evidence>
<evidence type="ECO:0000313" key="9">
    <source>
        <dbReference type="EMBL" id="QOV89218.1"/>
    </source>
</evidence>
<reference evidence="9 10" key="1">
    <citation type="submission" date="2020-10" db="EMBL/GenBank/DDBJ databases">
        <title>Wide distribution of Phycisphaera-like planctomycetes from WD2101 soil group in peatlands and genome analysis of the first cultivated representative.</title>
        <authorList>
            <person name="Dedysh S.N."/>
            <person name="Beletsky A.V."/>
            <person name="Ivanova A."/>
            <person name="Kulichevskaya I.S."/>
            <person name="Suzina N.E."/>
            <person name="Philippov D.A."/>
            <person name="Rakitin A.L."/>
            <person name="Mardanov A.V."/>
            <person name="Ravin N.V."/>
        </authorList>
    </citation>
    <scope>NUCLEOTIDE SEQUENCE [LARGE SCALE GENOMIC DNA]</scope>
    <source>
        <strain evidence="9 10">M1803</strain>
    </source>
</reference>
<feature type="domain" description="ABC transporter" evidence="8">
    <location>
        <begin position="2"/>
        <end position="248"/>
    </location>
</feature>
<dbReference type="InterPro" id="IPR012693">
    <property type="entry name" value="ABC_transpr_PhnC"/>
</dbReference>
<dbReference type="InterPro" id="IPR003439">
    <property type="entry name" value="ABC_transporter-like_ATP-bd"/>
</dbReference>
<accession>A0A7M2WUM2</accession>
<gene>
    <name evidence="9" type="ORF">IPV69_23895</name>
</gene>
<dbReference type="PANTHER" id="PTHR43166:SF6">
    <property type="entry name" value="PHOSPHONATES IMPORT ATP-BINDING PROTEIN PHNC"/>
    <property type="match status" value="1"/>
</dbReference>